<feature type="region of interest" description="Disordered" evidence="1">
    <location>
        <begin position="91"/>
        <end position="131"/>
    </location>
</feature>
<sequence>MADDEQAKTIDEQNTAPVSSTSNTEDTTDKPPSPSSDSSSKTKEPTAAEQSEPSSESTQTPDEQPTAWQAIFSPQHNAYYFFNSETQETTWINPLDPSASASTSGSAEAAEAEPQAGPSSEPDQTSSATPAYSAMQAAALAAGVDPALAHLDPSLAYGAVGTGGGPIPTFSAKFNARTGAFAPTNSRDPTHLSEYERMKRMSEFYFDVNQWEKDVAKRKEEEEEAERDGKKRKRPTKKDLERFKEQKKQKKIAKTAWLRQ</sequence>
<dbReference type="PROSITE" id="PS01159">
    <property type="entry name" value="WW_DOMAIN_1"/>
    <property type="match status" value="1"/>
</dbReference>
<evidence type="ECO:0000313" key="4">
    <source>
        <dbReference type="Proteomes" id="UP001556367"/>
    </source>
</evidence>
<organism evidence="3 4">
    <name type="scientific">Hohenbuehelia grisea</name>
    <dbReference type="NCBI Taxonomy" id="104357"/>
    <lineage>
        <taxon>Eukaryota</taxon>
        <taxon>Fungi</taxon>
        <taxon>Dikarya</taxon>
        <taxon>Basidiomycota</taxon>
        <taxon>Agaricomycotina</taxon>
        <taxon>Agaricomycetes</taxon>
        <taxon>Agaricomycetidae</taxon>
        <taxon>Agaricales</taxon>
        <taxon>Pleurotineae</taxon>
        <taxon>Pleurotaceae</taxon>
        <taxon>Hohenbuehelia</taxon>
    </lineage>
</organism>
<feature type="compositionally biased region" description="Basic and acidic residues" evidence="1">
    <location>
        <begin position="237"/>
        <end position="246"/>
    </location>
</feature>
<feature type="compositionally biased region" description="Polar residues" evidence="1">
    <location>
        <begin position="62"/>
        <end position="71"/>
    </location>
</feature>
<feature type="compositionally biased region" description="Basic and acidic residues" evidence="1">
    <location>
        <begin position="1"/>
        <end position="11"/>
    </location>
</feature>
<dbReference type="InterPro" id="IPR036020">
    <property type="entry name" value="WW_dom_sf"/>
</dbReference>
<feature type="region of interest" description="Disordered" evidence="1">
    <location>
        <begin position="1"/>
        <end position="71"/>
    </location>
</feature>
<evidence type="ECO:0000313" key="3">
    <source>
        <dbReference type="EMBL" id="KAL0945927.1"/>
    </source>
</evidence>
<protein>
    <recommendedName>
        <fullName evidence="2">WW domain-containing protein</fullName>
    </recommendedName>
</protein>
<gene>
    <name evidence="3" type="ORF">HGRIS_012208</name>
</gene>
<dbReference type="PROSITE" id="PS50020">
    <property type="entry name" value="WW_DOMAIN_2"/>
    <property type="match status" value="1"/>
</dbReference>
<feature type="compositionally biased region" description="Low complexity" evidence="1">
    <location>
        <begin position="47"/>
        <end position="61"/>
    </location>
</feature>
<accession>A0ABR3IRM8</accession>
<keyword evidence="4" id="KW-1185">Reference proteome</keyword>
<dbReference type="SUPFAM" id="SSF51045">
    <property type="entry name" value="WW domain"/>
    <property type="match status" value="1"/>
</dbReference>
<evidence type="ECO:0000259" key="2">
    <source>
        <dbReference type="PROSITE" id="PS50020"/>
    </source>
</evidence>
<feature type="region of interest" description="Disordered" evidence="1">
    <location>
        <begin position="216"/>
        <end position="260"/>
    </location>
</feature>
<dbReference type="EMBL" id="JASNQZ010000015">
    <property type="protein sequence ID" value="KAL0945927.1"/>
    <property type="molecule type" value="Genomic_DNA"/>
</dbReference>
<dbReference type="InterPro" id="IPR001202">
    <property type="entry name" value="WW_dom"/>
</dbReference>
<evidence type="ECO:0000256" key="1">
    <source>
        <dbReference type="SAM" id="MobiDB-lite"/>
    </source>
</evidence>
<feature type="compositionally biased region" description="Low complexity" evidence="1">
    <location>
        <begin position="97"/>
        <end position="122"/>
    </location>
</feature>
<dbReference type="SMART" id="SM00456">
    <property type="entry name" value="WW"/>
    <property type="match status" value="1"/>
</dbReference>
<feature type="compositionally biased region" description="Polar residues" evidence="1">
    <location>
        <begin position="12"/>
        <end position="25"/>
    </location>
</feature>
<dbReference type="CDD" id="cd00201">
    <property type="entry name" value="WW"/>
    <property type="match status" value="1"/>
</dbReference>
<dbReference type="Pfam" id="PF00397">
    <property type="entry name" value="WW"/>
    <property type="match status" value="1"/>
</dbReference>
<reference evidence="4" key="1">
    <citation type="submission" date="2024-06" db="EMBL/GenBank/DDBJ databases">
        <title>Multi-omics analyses provide insights into the biosynthesis of the anticancer antibiotic pleurotin in Hohenbuehelia grisea.</title>
        <authorList>
            <person name="Weaver J.A."/>
            <person name="Alberti F."/>
        </authorList>
    </citation>
    <scope>NUCLEOTIDE SEQUENCE [LARGE SCALE GENOMIC DNA]</scope>
    <source>
        <strain evidence="4">T-177</strain>
    </source>
</reference>
<feature type="domain" description="WW" evidence="2">
    <location>
        <begin position="62"/>
        <end position="96"/>
    </location>
</feature>
<dbReference type="Proteomes" id="UP001556367">
    <property type="component" value="Unassembled WGS sequence"/>
</dbReference>
<proteinExistence type="predicted"/>
<comment type="caution">
    <text evidence="3">The sequence shown here is derived from an EMBL/GenBank/DDBJ whole genome shotgun (WGS) entry which is preliminary data.</text>
</comment>
<name>A0ABR3IRM8_9AGAR</name>
<dbReference type="Gene3D" id="2.20.70.10">
    <property type="match status" value="1"/>
</dbReference>